<dbReference type="Proteomes" id="UP000694725">
    <property type="component" value="Unplaced"/>
</dbReference>
<dbReference type="PANTHER" id="PTHR11505">
    <property type="entry name" value="L1 TRANSPOSABLE ELEMENT-RELATED"/>
    <property type="match status" value="1"/>
</dbReference>
<feature type="compositionally biased region" description="Basic and acidic residues" evidence="3">
    <location>
        <begin position="10"/>
        <end position="20"/>
    </location>
</feature>
<evidence type="ECO:0000259" key="4">
    <source>
        <dbReference type="Pfam" id="PF02994"/>
    </source>
</evidence>
<feature type="region of interest" description="Disordered" evidence="3">
    <location>
        <begin position="1"/>
        <end position="20"/>
    </location>
</feature>
<keyword evidence="2" id="KW-0175">Coiled coil</keyword>
<dbReference type="Pfam" id="PF02994">
    <property type="entry name" value="Transposase_22"/>
    <property type="match status" value="1"/>
</dbReference>
<feature type="domain" description="L1 transposable element RRM" evidence="4">
    <location>
        <begin position="138"/>
        <end position="232"/>
    </location>
</feature>
<dbReference type="Ensembl" id="ENSSSCT00025081247.1">
    <property type="protein sequence ID" value="ENSSSCP00025035306.1"/>
    <property type="gene ID" value="ENSSSCG00025059358.1"/>
</dbReference>
<proteinExistence type="inferred from homology"/>
<evidence type="ECO:0000256" key="1">
    <source>
        <dbReference type="ARBA" id="ARBA00061640"/>
    </source>
</evidence>
<dbReference type="InterPro" id="IPR004244">
    <property type="entry name" value="Transposase_22"/>
</dbReference>
<dbReference type="Proteomes" id="UP000694727">
    <property type="component" value="Unplaced"/>
</dbReference>
<accession>A0A8D1XR97</accession>
<dbReference type="AlphaFoldDB" id="A0A8D1XR97"/>
<dbReference type="Ensembl" id="ENSSSCT00065024625.1">
    <property type="protein sequence ID" value="ENSSSCP00065010065.1"/>
    <property type="gene ID" value="ENSSSCG00065018532.1"/>
</dbReference>
<sequence length="270" mass="31671">MKRQRTITQMKEKGKTPENQLREEEILSLQEKDFRLLMLKMMQDIGNKLEAEMDNLQETLTKEIQDIKFKQEEMQNTITEVKNSLEAANSRIQQAEERISEVDNRLVEITDAEQKREKRLKTNEESLRELWDNVKLTNIRIIGVPEGEERKKGTEKIFQGILAENFPKMGKESLTQIQEAQREPYKINPRRNTLRHILIKLTKIKDKEKILKAAREKKQVTYKGTPIRLSADFSAETLQARRERHDILNVMKGKKPPTKITLPSKALIQI</sequence>
<dbReference type="Gene3D" id="1.20.5.390">
    <property type="entry name" value="L1 transposable element, trimerization domain"/>
    <property type="match status" value="1"/>
</dbReference>
<evidence type="ECO:0000256" key="3">
    <source>
        <dbReference type="SAM" id="MobiDB-lite"/>
    </source>
</evidence>
<dbReference type="InterPro" id="IPR035301">
    <property type="entry name" value="L1_trimer"/>
</dbReference>
<name>A0A8D1XR97_PIG</name>
<reference evidence="6" key="1">
    <citation type="submission" date="2025-05" db="UniProtKB">
        <authorList>
            <consortium name="Ensembl"/>
        </authorList>
    </citation>
    <scope>IDENTIFICATION</scope>
</reference>
<feature type="coiled-coil region" evidence="2">
    <location>
        <begin position="39"/>
        <end position="112"/>
    </location>
</feature>
<dbReference type="InterPro" id="IPR043636">
    <property type="entry name" value="L1_RRM_dom"/>
</dbReference>
<evidence type="ECO:0000256" key="2">
    <source>
        <dbReference type="SAM" id="Coils"/>
    </source>
</evidence>
<evidence type="ECO:0000259" key="5">
    <source>
        <dbReference type="Pfam" id="PF17489"/>
    </source>
</evidence>
<evidence type="ECO:0000313" key="6">
    <source>
        <dbReference type="Ensembl" id="ENSSSCP00065010065.1"/>
    </source>
</evidence>
<comment type="similarity">
    <text evidence="1">Belongs to the transposase 22 family.</text>
</comment>
<dbReference type="Gene3D" id="3.30.70.1820">
    <property type="entry name" value="L1 transposable element, RRM domain"/>
    <property type="match status" value="1"/>
</dbReference>
<dbReference type="Pfam" id="PF17489">
    <property type="entry name" value="Tnp_22_trimer"/>
    <property type="match status" value="1"/>
</dbReference>
<evidence type="ECO:0000313" key="7">
    <source>
        <dbReference type="Proteomes" id="UP000694725"/>
    </source>
</evidence>
<evidence type="ECO:0008006" key="8">
    <source>
        <dbReference type="Google" id="ProtNLM"/>
    </source>
</evidence>
<protein>
    <recommendedName>
        <fullName evidence="8">L1 transposable element RRM domain-containing protein</fullName>
    </recommendedName>
</protein>
<feature type="domain" description="L1 transposable element trimerization" evidence="5">
    <location>
        <begin position="91"/>
        <end position="132"/>
    </location>
</feature>
<dbReference type="FunFam" id="3.30.70.1820:FF:000002">
    <property type="entry name" value="LINE-1 retrotransposable element ORF1 protein"/>
    <property type="match status" value="1"/>
</dbReference>
<organism evidence="6 7">
    <name type="scientific">Sus scrofa</name>
    <name type="common">Pig</name>
    <dbReference type="NCBI Taxonomy" id="9823"/>
    <lineage>
        <taxon>Eukaryota</taxon>
        <taxon>Metazoa</taxon>
        <taxon>Chordata</taxon>
        <taxon>Craniata</taxon>
        <taxon>Vertebrata</taxon>
        <taxon>Euteleostomi</taxon>
        <taxon>Mammalia</taxon>
        <taxon>Eutheria</taxon>
        <taxon>Laurasiatheria</taxon>
        <taxon>Artiodactyla</taxon>
        <taxon>Suina</taxon>
        <taxon>Suidae</taxon>
        <taxon>Sus</taxon>
    </lineage>
</organism>